<feature type="transmembrane region" description="Helical" evidence="1">
    <location>
        <begin position="85"/>
        <end position="103"/>
    </location>
</feature>
<dbReference type="InterPro" id="IPR011642">
    <property type="entry name" value="Gate_dom"/>
</dbReference>
<dbReference type="RefSeq" id="WP_078811064.1">
    <property type="nucleotide sequence ID" value="NZ_FUWM01000032.1"/>
</dbReference>
<feature type="transmembrane region" description="Helical" evidence="1">
    <location>
        <begin position="329"/>
        <end position="347"/>
    </location>
</feature>
<dbReference type="EMBL" id="FUWM01000032">
    <property type="protein sequence ID" value="SKA06637.1"/>
    <property type="molecule type" value="Genomic_DNA"/>
</dbReference>
<keyword evidence="1" id="KW-0812">Transmembrane</keyword>
<feature type="transmembrane region" description="Helical" evidence="1">
    <location>
        <begin position="47"/>
        <end position="73"/>
    </location>
</feature>
<feature type="transmembrane region" description="Helical" evidence="1">
    <location>
        <begin position="384"/>
        <end position="406"/>
    </location>
</feature>
<dbReference type="OrthoDB" id="1645614at2"/>
<protein>
    <submittedName>
        <fullName evidence="3">Sporulation integral membrane protein YlbJ</fullName>
    </submittedName>
</protein>
<evidence type="ECO:0000256" key="1">
    <source>
        <dbReference type="SAM" id="Phobius"/>
    </source>
</evidence>
<evidence type="ECO:0000313" key="3">
    <source>
        <dbReference type="EMBL" id="SKA06637.1"/>
    </source>
</evidence>
<sequence>MSIISSKKAAYLKAAVAISITISLIVFSERSFEAAVHGLHTWWEIVFPALLPFFIMAEILMGLGAVHFLGALLEPLMRPIFKVPGVGAFAFAMGLASGYPIGAKITGNLRRRKLCTQVEGERLVSFCNTADPLFMIGAVAVGMFSKPELGVTLAVAHYISCIIVGLTMRFYNPSQGNTDIKNTPIKEDNIFKHAFNELYRARKDDGRPLGELFGDAITESINILLLVGGYIILFSVFTEILHLIGITKLITTLLLPIIKLLGTDKSLILPIISGVFEITNGADLASQVSAPLSQQVIIASGIIAWSGLSVHAQVATMVNGTDIRIKPYIWARVLHGVAASIVAFFIFEPIKSISTQGALPVFLQQGYHLNNLSIGINYFERIKFLSLGIITLLSILIVISFLIYLIRKVTIVMIKL</sequence>
<proteinExistence type="predicted"/>
<keyword evidence="1" id="KW-1133">Transmembrane helix</keyword>
<dbReference type="NCBIfam" id="TIGR02871">
    <property type="entry name" value="spore_ylbJ"/>
    <property type="match status" value="1"/>
</dbReference>
<accession>A0A1T4QSR4</accession>
<keyword evidence="4" id="KW-1185">Reference proteome</keyword>
<dbReference type="STRING" id="142842.SAMN02745118_02673"/>
<feature type="transmembrane region" description="Helical" evidence="1">
    <location>
        <begin position="9"/>
        <end position="27"/>
    </location>
</feature>
<name>A0A1T4QSR4_9FIRM</name>
<feature type="transmembrane region" description="Helical" evidence="1">
    <location>
        <begin position="123"/>
        <end position="144"/>
    </location>
</feature>
<organism evidence="3 4">
    <name type="scientific">Selenihalanaerobacter shriftii</name>
    <dbReference type="NCBI Taxonomy" id="142842"/>
    <lineage>
        <taxon>Bacteria</taxon>
        <taxon>Bacillati</taxon>
        <taxon>Bacillota</taxon>
        <taxon>Clostridia</taxon>
        <taxon>Halanaerobiales</taxon>
        <taxon>Halobacteroidaceae</taxon>
        <taxon>Selenihalanaerobacter</taxon>
    </lineage>
</organism>
<feature type="domain" description="Nucleoside transporter/FeoB GTPase Gate" evidence="2">
    <location>
        <begin position="46"/>
        <end position="140"/>
    </location>
</feature>
<evidence type="ECO:0000313" key="4">
    <source>
        <dbReference type="Proteomes" id="UP000190625"/>
    </source>
</evidence>
<keyword evidence="1" id="KW-0472">Membrane</keyword>
<evidence type="ECO:0000259" key="2">
    <source>
        <dbReference type="Pfam" id="PF07670"/>
    </source>
</evidence>
<feature type="transmembrane region" description="Helical" evidence="1">
    <location>
        <begin position="221"/>
        <end position="241"/>
    </location>
</feature>
<reference evidence="4" key="1">
    <citation type="submission" date="2017-02" db="EMBL/GenBank/DDBJ databases">
        <authorList>
            <person name="Varghese N."/>
            <person name="Submissions S."/>
        </authorList>
    </citation>
    <scope>NUCLEOTIDE SEQUENCE [LARGE SCALE GENOMIC DNA]</scope>
    <source>
        <strain evidence="4">ATCC BAA-73</strain>
    </source>
</reference>
<dbReference type="InterPro" id="IPR014226">
    <property type="entry name" value="Spore_IM_YlbJ"/>
</dbReference>
<feature type="transmembrane region" description="Helical" evidence="1">
    <location>
        <begin position="296"/>
        <end position="317"/>
    </location>
</feature>
<dbReference type="Proteomes" id="UP000190625">
    <property type="component" value="Unassembled WGS sequence"/>
</dbReference>
<gene>
    <name evidence="3" type="ORF">SAMN02745118_02673</name>
</gene>
<feature type="transmembrane region" description="Helical" evidence="1">
    <location>
        <begin position="151"/>
        <end position="171"/>
    </location>
</feature>
<dbReference type="AlphaFoldDB" id="A0A1T4QSR4"/>
<dbReference type="Pfam" id="PF07670">
    <property type="entry name" value="Gate"/>
    <property type="match status" value="1"/>
</dbReference>